<evidence type="ECO:0008006" key="2">
    <source>
        <dbReference type="Google" id="ProtNLM"/>
    </source>
</evidence>
<dbReference type="GO" id="GO:0003723">
    <property type="term" value="F:RNA binding"/>
    <property type="evidence" value="ECO:0007669"/>
    <property type="project" value="InterPro"/>
</dbReference>
<dbReference type="EMBL" id="AUZX01012903">
    <property type="protein sequence ID" value="EQD37489.1"/>
    <property type="molecule type" value="Genomic_DNA"/>
</dbReference>
<evidence type="ECO:0000313" key="1">
    <source>
        <dbReference type="EMBL" id="EQD37489.1"/>
    </source>
</evidence>
<dbReference type="AlphaFoldDB" id="T1A9A8"/>
<dbReference type="GO" id="GO:0004519">
    <property type="term" value="F:endonuclease activity"/>
    <property type="evidence" value="ECO:0007669"/>
    <property type="project" value="InterPro"/>
</dbReference>
<accession>T1A9A8</accession>
<sequence>MRIIKAATIREMAHDHPRAEMALVRWLRISKAARWRHLAEVRTAFRAADEVKVASGRTVVVFNIGGNKNRLIAAIHYNMGKLYVLGFMSHREYSLDRWKESL</sequence>
<reference evidence="1" key="1">
    <citation type="submission" date="2013-08" db="EMBL/GenBank/DDBJ databases">
        <authorList>
            <person name="Mendez C."/>
            <person name="Richter M."/>
            <person name="Ferrer M."/>
            <person name="Sanchez J."/>
        </authorList>
    </citation>
    <scope>NUCLEOTIDE SEQUENCE</scope>
</reference>
<dbReference type="InterPro" id="IPR018669">
    <property type="entry name" value="Toxin_HigB"/>
</dbReference>
<name>T1A9A8_9ZZZZ</name>
<comment type="caution">
    <text evidence="1">The sequence shown here is derived from an EMBL/GenBank/DDBJ whole genome shotgun (WGS) entry which is preliminary data.</text>
</comment>
<proteinExistence type="predicted"/>
<gene>
    <name evidence="1" type="ORF">B1A_17541</name>
</gene>
<dbReference type="Pfam" id="PF09907">
    <property type="entry name" value="HigB_toxin"/>
    <property type="match status" value="1"/>
</dbReference>
<protein>
    <recommendedName>
        <fullName evidence="2">mRNA interferase HigB</fullName>
    </recommendedName>
</protein>
<dbReference type="GO" id="GO:0110001">
    <property type="term" value="C:toxin-antitoxin complex"/>
    <property type="evidence" value="ECO:0007669"/>
    <property type="project" value="InterPro"/>
</dbReference>
<reference evidence="1" key="2">
    <citation type="journal article" date="2014" name="ISME J.">
        <title>Microbial stratification in low pH oxic and suboxic macroscopic growths along an acid mine drainage.</title>
        <authorList>
            <person name="Mendez-Garcia C."/>
            <person name="Mesa V."/>
            <person name="Sprenger R.R."/>
            <person name="Richter M."/>
            <person name="Diez M.S."/>
            <person name="Solano J."/>
            <person name="Bargiela R."/>
            <person name="Golyshina O.V."/>
            <person name="Manteca A."/>
            <person name="Ramos J.L."/>
            <person name="Gallego J.R."/>
            <person name="Llorente I."/>
            <person name="Martins Dos Santos V.A."/>
            <person name="Jensen O.N."/>
            <person name="Pelaez A.I."/>
            <person name="Sanchez J."/>
            <person name="Ferrer M."/>
        </authorList>
    </citation>
    <scope>NUCLEOTIDE SEQUENCE</scope>
</reference>
<organism evidence="1">
    <name type="scientific">mine drainage metagenome</name>
    <dbReference type="NCBI Taxonomy" id="410659"/>
    <lineage>
        <taxon>unclassified sequences</taxon>
        <taxon>metagenomes</taxon>
        <taxon>ecological metagenomes</taxon>
    </lineage>
</organism>